<proteinExistence type="predicted"/>
<sequence>MSSTPKPEAGKPPLPHSSSPKIPAESTRQAGKTDTVAKRLNRSLNTASSKKFPSDPEVLDILWKSEEKTGGGLFVIPLYHDRTIRYYIRISCLHADYCRLKFMFQNTNTTEDLSERLSKIDCSLKAGTSEIYLGSRILQEKSNVIRDAIKDIIINVTSTIHVHCTVVGFSKENLVEKCKRISPECYKGNIEVYEENEHAWIVDKLRIALGEKEKKFGPIKIGSSEEIKEFEIECSRADFYKLYLIFDKAFLEKNDAVFRSTGKVPIVISISSAAAKKAAGDWVDFALRDVESFVKRMLPFISAKCQKRRKTAHSSVNLCKEKVLEYFDGDLQVYADEDDDKCMWFVSQDCHLIEKSIDILASEDLIEKTTCALPDHDHGPHLIANPLTIFELGICMQFNISAALKNKHEKNIVEIYIDESKSELKISIMNIDGSVIKSDIKKFLTERTATRSIVRNIPKCCIPFLKKPAIRKEMCTKLPYYINVQNDRHEAEVYSDTKEHAKKVVCIIEGLFQQKKVVVEDFDTSSLILKSKVEEWRKEFSEKIEIELTTKQIEVWGLRPSVDEVLLQLESYIQQQRKPPFLEVNVKDEPDLLKQDFEGKFLIYKEKEVKILQTPAFKRRMKEIQEKHQCLIQIETENAYPLRKETSLGTQWQFQSGKNVVFNRTDLLDVEANGTDCIVQFIPETMTIKPGKIE</sequence>
<dbReference type="AlphaFoldDB" id="A0A8W8IH53"/>
<evidence type="ECO:0000256" key="1">
    <source>
        <dbReference type="SAM" id="MobiDB-lite"/>
    </source>
</evidence>
<evidence type="ECO:0000313" key="2">
    <source>
        <dbReference type="EnsemblMetazoa" id="G14018.1:cds"/>
    </source>
</evidence>
<evidence type="ECO:0000313" key="3">
    <source>
        <dbReference type="Proteomes" id="UP000005408"/>
    </source>
</evidence>
<protein>
    <submittedName>
        <fullName evidence="2">Uncharacterized protein</fullName>
    </submittedName>
</protein>
<keyword evidence="3" id="KW-1185">Reference proteome</keyword>
<accession>A0A8W8IH53</accession>
<name>A0A8W8IH53_MAGGI</name>
<dbReference type="EnsemblMetazoa" id="G14018.1">
    <property type="protein sequence ID" value="G14018.1:cds"/>
    <property type="gene ID" value="G14018"/>
</dbReference>
<dbReference type="Proteomes" id="UP000005408">
    <property type="component" value="Unassembled WGS sequence"/>
</dbReference>
<organism evidence="2 3">
    <name type="scientific">Magallana gigas</name>
    <name type="common">Pacific oyster</name>
    <name type="synonym">Crassostrea gigas</name>
    <dbReference type="NCBI Taxonomy" id="29159"/>
    <lineage>
        <taxon>Eukaryota</taxon>
        <taxon>Metazoa</taxon>
        <taxon>Spiralia</taxon>
        <taxon>Lophotrochozoa</taxon>
        <taxon>Mollusca</taxon>
        <taxon>Bivalvia</taxon>
        <taxon>Autobranchia</taxon>
        <taxon>Pteriomorphia</taxon>
        <taxon>Ostreida</taxon>
        <taxon>Ostreoidea</taxon>
        <taxon>Ostreidae</taxon>
        <taxon>Magallana</taxon>
    </lineage>
</organism>
<reference evidence="2" key="1">
    <citation type="submission" date="2022-08" db="UniProtKB">
        <authorList>
            <consortium name="EnsemblMetazoa"/>
        </authorList>
    </citation>
    <scope>IDENTIFICATION</scope>
    <source>
        <strain evidence="2">05x7-T-G4-1.051#20</strain>
    </source>
</reference>
<feature type="region of interest" description="Disordered" evidence="1">
    <location>
        <begin position="1"/>
        <end position="36"/>
    </location>
</feature>
<feature type="compositionally biased region" description="Polar residues" evidence="1">
    <location>
        <begin position="16"/>
        <end position="32"/>
    </location>
</feature>